<keyword evidence="6 9" id="KW-1133">Transmembrane helix</keyword>
<evidence type="ECO:0000256" key="4">
    <source>
        <dbReference type="ARBA" id="ARBA00022692"/>
    </source>
</evidence>
<dbReference type="FunCoup" id="A0A1E7F6I5">
    <property type="interactions" value="80"/>
</dbReference>
<reference evidence="10 11" key="1">
    <citation type="submission" date="2016-09" db="EMBL/GenBank/DDBJ databases">
        <title>Extensive genetic diversity and differential bi-allelic expression allows diatom success in the polar Southern Ocean.</title>
        <authorList>
            <consortium name="DOE Joint Genome Institute"/>
            <person name="Mock T."/>
            <person name="Otillar R.P."/>
            <person name="Strauss J."/>
            <person name="Dupont C."/>
            <person name="Frickenhaus S."/>
            <person name="Maumus F."/>
            <person name="Mcmullan M."/>
            <person name="Sanges R."/>
            <person name="Schmutz J."/>
            <person name="Toseland A."/>
            <person name="Valas R."/>
            <person name="Veluchamy A."/>
            <person name="Ward B.J."/>
            <person name="Allen A."/>
            <person name="Barry K."/>
            <person name="Falciatore A."/>
            <person name="Ferrante M."/>
            <person name="Fortunato A.E."/>
            <person name="Gloeckner G."/>
            <person name="Gruber A."/>
            <person name="Hipkin R."/>
            <person name="Janech M."/>
            <person name="Kroth P."/>
            <person name="Leese F."/>
            <person name="Lindquist E."/>
            <person name="Lyon B.R."/>
            <person name="Martin J."/>
            <person name="Mayer C."/>
            <person name="Parker M."/>
            <person name="Quesneville H."/>
            <person name="Raymond J."/>
            <person name="Uhlig C."/>
            <person name="Valentin K.U."/>
            <person name="Worden A.Z."/>
            <person name="Armbrust E.V."/>
            <person name="Bowler C."/>
            <person name="Green B."/>
            <person name="Moulton V."/>
            <person name="Van Oosterhout C."/>
            <person name="Grigoriev I."/>
        </authorList>
    </citation>
    <scope>NUCLEOTIDE SEQUENCE [LARGE SCALE GENOMIC DNA]</scope>
    <source>
        <strain evidence="10 11">CCMP1102</strain>
    </source>
</reference>
<evidence type="ECO:0000313" key="10">
    <source>
        <dbReference type="EMBL" id="OEU13801.1"/>
    </source>
</evidence>
<dbReference type="GO" id="GO:0006850">
    <property type="term" value="P:pyruvate import into mitochondria"/>
    <property type="evidence" value="ECO:0007669"/>
    <property type="project" value="InterPro"/>
</dbReference>
<dbReference type="AlphaFoldDB" id="A0A1E7F6I5"/>
<proteinExistence type="inferred from homology"/>
<dbReference type="Pfam" id="PF03650">
    <property type="entry name" value="MPC"/>
    <property type="match status" value="1"/>
</dbReference>
<comment type="caution">
    <text evidence="9">Lacks conserved residue(s) required for the propagation of feature annotation.</text>
</comment>
<evidence type="ECO:0000256" key="1">
    <source>
        <dbReference type="ARBA" id="ARBA00004448"/>
    </source>
</evidence>
<keyword evidence="3 9" id="KW-0813">Transport</keyword>
<evidence type="ECO:0000256" key="8">
    <source>
        <dbReference type="ARBA" id="ARBA00023136"/>
    </source>
</evidence>
<keyword evidence="11" id="KW-1185">Reference proteome</keyword>
<comment type="similarity">
    <text evidence="2 9">Belongs to the mitochondrial pyruvate carrier (MPC) (TC 2.A.105) family.</text>
</comment>
<dbReference type="InParanoid" id="A0A1E7F6I5"/>
<comment type="function">
    <text evidence="9">Mediates the uptake of pyruvate into mitochondria.</text>
</comment>
<dbReference type="KEGG" id="fcy:FRACYDRAFT_155164"/>
<evidence type="ECO:0000256" key="2">
    <source>
        <dbReference type="ARBA" id="ARBA00006416"/>
    </source>
</evidence>
<dbReference type="EMBL" id="KV784361">
    <property type="protein sequence ID" value="OEU13801.1"/>
    <property type="molecule type" value="Genomic_DNA"/>
</dbReference>
<gene>
    <name evidence="10" type="ORF">FRACYDRAFT_155164</name>
</gene>
<organism evidence="10 11">
    <name type="scientific">Fragilariopsis cylindrus CCMP1102</name>
    <dbReference type="NCBI Taxonomy" id="635003"/>
    <lineage>
        <taxon>Eukaryota</taxon>
        <taxon>Sar</taxon>
        <taxon>Stramenopiles</taxon>
        <taxon>Ochrophyta</taxon>
        <taxon>Bacillariophyta</taxon>
        <taxon>Bacillariophyceae</taxon>
        <taxon>Bacillariophycidae</taxon>
        <taxon>Bacillariales</taxon>
        <taxon>Bacillariaceae</taxon>
        <taxon>Fragilariopsis</taxon>
    </lineage>
</organism>
<sequence length="89" mass="10026">AGPFTVHFWAPMSKVFISGASMLDLNRPTDTISLPQYAALTLTGFFFTRYALLVTPINYTLCGVNVALFLSSFWHFGRKIKADFIDEKE</sequence>
<feature type="non-terminal residue" evidence="10">
    <location>
        <position position="89"/>
    </location>
</feature>
<protein>
    <recommendedName>
        <fullName evidence="9">Mitochondrial pyruvate carrier</fullName>
    </recommendedName>
</protein>
<keyword evidence="8 9" id="KW-0472">Membrane</keyword>
<keyword evidence="5 9" id="KW-0999">Mitochondrion inner membrane</keyword>
<dbReference type="GO" id="GO:0005743">
    <property type="term" value="C:mitochondrial inner membrane"/>
    <property type="evidence" value="ECO:0007669"/>
    <property type="project" value="UniProtKB-SubCell"/>
</dbReference>
<dbReference type="OrthoDB" id="869189at2759"/>
<evidence type="ECO:0000256" key="6">
    <source>
        <dbReference type="ARBA" id="ARBA00022989"/>
    </source>
</evidence>
<dbReference type="Proteomes" id="UP000095751">
    <property type="component" value="Unassembled WGS sequence"/>
</dbReference>
<accession>A0A1E7F6I5</accession>
<comment type="subcellular location">
    <subcellularLocation>
        <location evidence="1 9">Mitochondrion inner membrane</location>
        <topology evidence="1 9">Multi-pass membrane protein</topology>
    </subcellularLocation>
</comment>
<keyword evidence="4 9" id="KW-0812">Transmembrane</keyword>
<evidence type="ECO:0000256" key="5">
    <source>
        <dbReference type="ARBA" id="ARBA00022792"/>
    </source>
</evidence>
<keyword evidence="7 9" id="KW-0496">Mitochondrion</keyword>
<evidence type="ECO:0000256" key="3">
    <source>
        <dbReference type="ARBA" id="ARBA00022448"/>
    </source>
</evidence>
<dbReference type="InterPro" id="IPR005336">
    <property type="entry name" value="MPC"/>
</dbReference>
<feature type="transmembrane region" description="Helical" evidence="9">
    <location>
        <begin position="50"/>
        <end position="71"/>
    </location>
</feature>
<feature type="non-terminal residue" evidence="10">
    <location>
        <position position="1"/>
    </location>
</feature>
<evidence type="ECO:0000256" key="9">
    <source>
        <dbReference type="RuleBase" id="RU363100"/>
    </source>
</evidence>
<evidence type="ECO:0000256" key="7">
    <source>
        <dbReference type="ARBA" id="ARBA00023128"/>
    </source>
</evidence>
<evidence type="ECO:0000313" key="11">
    <source>
        <dbReference type="Proteomes" id="UP000095751"/>
    </source>
</evidence>
<name>A0A1E7F6I5_9STRA</name>